<accession>A0A482VTY6</accession>
<dbReference type="AlphaFoldDB" id="A0A482VTY6"/>
<dbReference type="OrthoDB" id="10068277at2759"/>
<evidence type="ECO:0000313" key="2">
    <source>
        <dbReference type="Proteomes" id="UP000292052"/>
    </source>
</evidence>
<evidence type="ECO:0000313" key="1">
    <source>
        <dbReference type="EMBL" id="RZC36186.1"/>
    </source>
</evidence>
<sequence length="106" mass="12148">MYNQVLQRYLHIINSTRKSLAFPIIEQEEGERFKKDGSTTWDDRGVVYPNGNIIFGSNITDLINDITRDGKNAPDPTGWKTFALGLNSINIPLELIGNRKRCYYLL</sequence>
<dbReference type="EMBL" id="QDEB01064445">
    <property type="protein sequence ID" value="RZC36186.1"/>
    <property type="molecule type" value="Genomic_DNA"/>
</dbReference>
<name>A0A482VTY6_ASBVE</name>
<organism evidence="1 2">
    <name type="scientific">Asbolus verrucosus</name>
    <name type="common">Desert ironclad beetle</name>
    <dbReference type="NCBI Taxonomy" id="1661398"/>
    <lineage>
        <taxon>Eukaryota</taxon>
        <taxon>Metazoa</taxon>
        <taxon>Ecdysozoa</taxon>
        <taxon>Arthropoda</taxon>
        <taxon>Hexapoda</taxon>
        <taxon>Insecta</taxon>
        <taxon>Pterygota</taxon>
        <taxon>Neoptera</taxon>
        <taxon>Endopterygota</taxon>
        <taxon>Coleoptera</taxon>
        <taxon>Polyphaga</taxon>
        <taxon>Cucujiformia</taxon>
        <taxon>Tenebrionidae</taxon>
        <taxon>Pimeliinae</taxon>
        <taxon>Asbolus</taxon>
    </lineage>
</organism>
<keyword evidence="2" id="KW-1185">Reference proteome</keyword>
<dbReference type="Proteomes" id="UP000292052">
    <property type="component" value="Unassembled WGS sequence"/>
</dbReference>
<protein>
    <submittedName>
        <fullName evidence="1">Uncharacterized protein</fullName>
    </submittedName>
</protein>
<gene>
    <name evidence="1" type="ORF">BDFB_015115</name>
</gene>
<dbReference type="STRING" id="1661398.A0A482VTY6"/>
<comment type="caution">
    <text evidence="1">The sequence shown here is derived from an EMBL/GenBank/DDBJ whole genome shotgun (WGS) entry which is preliminary data.</text>
</comment>
<proteinExistence type="predicted"/>
<reference evidence="1 2" key="1">
    <citation type="submission" date="2017-03" db="EMBL/GenBank/DDBJ databases">
        <title>Genome of the blue death feigning beetle - Asbolus verrucosus.</title>
        <authorList>
            <person name="Rider S.D."/>
        </authorList>
    </citation>
    <scope>NUCLEOTIDE SEQUENCE [LARGE SCALE GENOMIC DNA]</scope>
    <source>
        <strain evidence="1">Butters</strain>
        <tissue evidence="1">Head and leg muscle</tissue>
    </source>
</reference>